<reference evidence="1" key="2">
    <citation type="submission" date="2020-11" db="EMBL/GenBank/DDBJ databases">
        <authorList>
            <person name="McCartney M.A."/>
            <person name="Auch B."/>
            <person name="Kono T."/>
            <person name="Mallez S."/>
            <person name="Becker A."/>
            <person name="Gohl D.M."/>
            <person name="Silverstein K.A.T."/>
            <person name="Koren S."/>
            <person name="Bechman K.B."/>
            <person name="Herman A."/>
            <person name="Abrahante J.E."/>
            <person name="Garbe J."/>
        </authorList>
    </citation>
    <scope>NUCLEOTIDE SEQUENCE</scope>
    <source>
        <strain evidence="1">Duluth1</strain>
        <tissue evidence="1">Whole animal</tissue>
    </source>
</reference>
<name>A0A9D4EP35_DREPO</name>
<gene>
    <name evidence="1" type="ORF">DPMN_161126</name>
</gene>
<proteinExistence type="predicted"/>
<dbReference type="EMBL" id="JAIWYP010000008">
    <property type="protein sequence ID" value="KAH3783196.1"/>
    <property type="molecule type" value="Genomic_DNA"/>
</dbReference>
<sequence>MRVFEMRHKARQEKEDLHKRKCEEIRIKLEDKEIERLKEKKKTVGKTDSGNRRI</sequence>
<dbReference type="AlphaFoldDB" id="A0A9D4EP35"/>
<evidence type="ECO:0000313" key="2">
    <source>
        <dbReference type="Proteomes" id="UP000828390"/>
    </source>
</evidence>
<reference evidence="1" key="1">
    <citation type="journal article" date="2019" name="bioRxiv">
        <title>The Genome of the Zebra Mussel, Dreissena polymorpha: A Resource for Invasive Species Research.</title>
        <authorList>
            <person name="McCartney M.A."/>
            <person name="Auch B."/>
            <person name="Kono T."/>
            <person name="Mallez S."/>
            <person name="Zhang Y."/>
            <person name="Obille A."/>
            <person name="Becker A."/>
            <person name="Abrahante J.E."/>
            <person name="Garbe J."/>
            <person name="Badalamenti J.P."/>
            <person name="Herman A."/>
            <person name="Mangelson H."/>
            <person name="Liachko I."/>
            <person name="Sullivan S."/>
            <person name="Sone E.D."/>
            <person name="Koren S."/>
            <person name="Silverstein K.A.T."/>
            <person name="Beckman K.B."/>
            <person name="Gohl D.M."/>
        </authorList>
    </citation>
    <scope>NUCLEOTIDE SEQUENCE</scope>
    <source>
        <strain evidence="1">Duluth1</strain>
        <tissue evidence="1">Whole animal</tissue>
    </source>
</reference>
<evidence type="ECO:0000313" key="1">
    <source>
        <dbReference type="EMBL" id="KAH3783196.1"/>
    </source>
</evidence>
<organism evidence="1 2">
    <name type="scientific">Dreissena polymorpha</name>
    <name type="common">Zebra mussel</name>
    <name type="synonym">Mytilus polymorpha</name>
    <dbReference type="NCBI Taxonomy" id="45954"/>
    <lineage>
        <taxon>Eukaryota</taxon>
        <taxon>Metazoa</taxon>
        <taxon>Spiralia</taxon>
        <taxon>Lophotrochozoa</taxon>
        <taxon>Mollusca</taxon>
        <taxon>Bivalvia</taxon>
        <taxon>Autobranchia</taxon>
        <taxon>Heteroconchia</taxon>
        <taxon>Euheterodonta</taxon>
        <taxon>Imparidentia</taxon>
        <taxon>Neoheterodontei</taxon>
        <taxon>Myida</taxon>
        <taxon>Dreissenoidea</taxon>
        <taxon>Dreissenidae</taxon>
        <taxon>Dreissena</taxon>
    </lineage>
</organism>
<dbReference type="Proteomes" id="UP000828390">
    <property type="component" value="Unassembled WGS sequence"/>
</dbReference>
<comment type="caution">
    <text evidence="1">The sequence shown here is derived from an EMBL/GenBank/DDBJ whole genome shotgun (WGS) entry which is preliminary data.</text>
</comment>
<protein>
    <submittedName>
        <fullName evidence="1">Uncharacterized protein</fullName>
    </submittedName>
</protein>
<accession>A0A9D4EP35</accession>
<keyword evidence="2" id="KW-1185">Reference proteome</keyword>